<evidence type="ECO:0000259" key="13">
    <source>
        <dbReference type="PROSITE" id="PS50885"/>
    </source>
</evidence>
<comment type="catalytic activity">
    <reaction evidence="1">
        <text>ATP + protein L-histidine = ADP + protein N-phospho-L-histidine.</text>
        <dbReference type="EC" id="2.7.13.3"/>
    </reaction>
</comment>
<evidence type="ECO:0000256" key="1">
    <source>
        <dbReference type="ARBA" id="ARBA00000085"/>
    </source>
</evidence>
<evidence type="ECO:0000256" key="2">
    <source>
        <dbReference type="ARBA" id="ARBA00004370"/>
    </source>
</evidence>
<dbReference type="EC" id="2.7.13.3" evidence="3"/>
<evidence type="ECO:0000256" key="7">
    <source>
        <dbReference type="ARBA" id="ARBA00022777"/>
    </source>
</evidence>
<keyword evidence="10 11" id="KW-0472">Membrane</keyword>
<protein>
    <recommendedName>
        <fullName evidence="3">histidine kinase</fullName>
        <ecNumber evidence="3">2.7.13.3</ecNumber>
    </recommendedName>
</protein>
<dbReference type="GO" id="GO:0005886">
    <property type="term" value="C:plasma membrane"/>
    <property type="evidence" value="ECO:0007669"/>
    <property type="project" value="TreeGrafter"/>
</dbReference>
<dbReference type="InterPro" id="IPR036097">
    <property type="entry name" value="HisK_dim/P_sf"/>
</dbReference>
<feature type="transmembrane region" description="Helical" evidence="11">
    <location>
        <begin position="205"/>
        <end position="227"/>
    </location>
</feature>
<dbReference type="GO" id="GO:0000155">
    <property type="term" value="F:phosphorelay sensor kinase activity"/>
    <property type="evidence" value="ECO:0007669"/>
    <property type="project" value="InterPro"/>
</dbReference>
<keyword evidence="5" id="KW-0808">Transferase</keyword>
<evidence type="ECO:0000313" key="15">
    <source>
        <dbReference type="Proteomes" id="UP000278006"/>
    </source>
</evidence>
<dbReference type="OrthoDB" id="9809766at2"/>
<keyword evidence="6 11" id="KW-0812">Transmembrane</keyword>
<dbReference type="AlphaFoldDB" id="A0A3M6QV40"/>
<comment type="subcellular location">
    <subcellularLocation>
        <location evidence="2">Membrane</location>
    </subcellularLocation>
</comment>
<evidence type="ECO:0000256" key="11">
    <source>
        <dbReference type="SAM" id="Phobius"/>
    </source>
</evidence>
<sequence>MFLADICAARPSWADRLQLVWHDCNKAWAPFWRSLPAPPTQSVRPRPGLPRTNYFHQAACFSYVFLLVTLASVISAQLLLEQVLNTHVKDMLNAEIQAHKMLQQHDSAEQLADTFRGREGLTMRRERAVAVQATDGRLLFGAAELLSPQLCADNSPSCTGWLQALVTSGKHRDHQWLGLSYPLPDGGRYIIAYDILPMIDRLYPIPLAAGLSILTILLASLWAGLYFSRSAVRRINRIRHTMRLFAHGDLQARVPMFNTHDEFDLLGQDVNRALTRIERLMEEVRNATNHIAHELRSPLTRLQQRLSNIAEAASDDPAIGLELELAEEETQHIQYLFRTVLRISEIETGRCQQEFSTIRLLDLFTDIKDYYDVLAERRAITLALATVHPASDEVIIGDRPLLFQALGNLVDNAIKYSPMHSTVTLIARAVPSGLEVGAADEGPGIDADLHDQAIQRFQRLNHDRTVRGHGLGLALVQAVAELHGGHLVLRDNSDYRSHSQAAMTTGLRGLQVCLFIPTPAAPVPSPVPKTPQS</sequence>
<dbReference type="CDD" id="cd06225">
    <property type="entry name" value="HAMP"/>
    <property type="match status" value="1"/>
</dbReference>
<organism evidence="14 15">
    <name type="scientific">Corticibacter populi</name>
    <dbReference type="NCBI Taxonomy" id="1550736"/>
    <lineage>
        <taxon>Bacteria</taxon>
        <taxon>Pseudomonadati</taxon>
        <taxon>Pseudomonadota</taxon>
        <taxon>Betaproteobacteria</taxon>
        <taxon>Burkholderiales</taxon>
        <taxon>Comamonadaceae</taxon>
        <taxon>Corticibacter</taxon>
    </lineage>
</organism>
<accession>A0A3M6QV40</accession>
<dbReference type="SMART" id="SM00388">
    <property type="entry name" value="HisKA"/>
    <property type="match status" value="1"/>
</dbReference>
<dbReference type="Pfam" id="PF02518">
    <property type="entry name" value="HATPase_c"/>
    <property type="match status" value="1"/>
</dbReference>
<dbReference type="SUPFAM" id="SSF158472">
    <property type="entry name" value="HAMP domain-like"/>
    <property type="match status" value="1"/>
</dbReference>
<evidence type="ECO:0000256" key="5">
    <source>
        <dbReference type="ARBA" id="ARBA00022679"/>
    </source>
</evidence>
<feature type="domain" description="Histidine kinase" evidence="12">
    <location>
        <begin position="290"/>
        <end position="520"/>
    </location>
</feature>
<feature type="domain" description="HAMP" evidence="13">
    <location>
        <begin position="229"/>
        <end position="282"/>
    </location>
</feature>
<evidence type="ECO:0000259" key="12">
    <source>
        <dbReference type="PROSITE" id="PS50109"/>
    </source>
</evidence>
<comment type="caution">
    <text evidence="14">The sequence shown here is derived from an EMBL/GenBank/DDBJ whole genome shotgun (WGS) entry which is preliminary data.</text>
</comment>
<evidence type="ECO:0000256" key="8">
    <source>
        <dbReference type="ARBA" id="ARBA00022989"/>
    </source>
</evidence>
<proteinExistence type="predicted"/>
<dbReference type="SUPFAM" id="SSF55874">
    <property type="entry name" value="ATPase domain of HSP90 chaperone/DNA topoisomerase II/histidine kinase"/>
    <property type="match status" value="1"/>
</dbReference>
<dbReference type="Gene3D" id="3.30.565.10">
    <property type="entry name" value="Histidine kinase-like ATPase, C-terminal domain"/>
    <property type="match status" value="1"/>
</dbReference>
<dbReference type="PROSITE" id="PS50885">
    <property type="entry name" value="HAMP"/>
    <property type="match status" value="1"/>
</dbReference>
<dbReference type="Pfam" id="PF00672">
    <property type="entry name" value="HAMP"/>
    <property type="match status" value="1"/>
</dbReference>
<dbReference type="InterPro" id="IPR003660">
    <property type="entry name" value="HAMP_dom"/>
</dbReference>
<keyword evidence="7 14" id="KW-0418">Kinase</keyword>
<dbReference type="InterPro" id="IPR050428">
    <property type="entry name" value="TCS_sensor_his_kinase"/>
</dbReference>
<keyword evidence="4" id="KW-0597">Phosphoprotein</keyword>
<dbReference type="Gene3D" id="1.10.287.130">
    <property type="match status" value="1"/>
</dbReference>
<dbReference type="Gene3D" id="6.10.340.10">
    <property type="match status" value="1"/>
</dbReference>
<dbReference type="CDD" id="cd00075">
    <property type="entry name" value="HATPase"/>
    <property type="match status" value="1"/>
</dbReference>
<evidence type="ECO:0000256" key="6">
    <source>
        <dbReference type="ARBA" id="ARBA00022692"/>
    </source>
</evidence>
<evidence type="ECO:0000256" key="10">
    <source>
        <dbReference type="ARBA" id="ARBA00023136"/>
    </source>
</evidence>
<dbReference type="PANTHER" id="PTHR45436:SF8">
    <property type="entry name" value="HISTIDINE KINASE"/>
    <property type="match status" value="1"/>
</dbReference>
<dbReference type="SMART" id="SM00387">
    <property type="entry name" value="HATPase_c"/>
    <property type="match status" value="1"/>
</dbReference>
<name>A0A3M6QV40_9BURK</name>
<dbReference type="InterPro" id="IPR036890">
    <property type="entry name" value="HATPase_C_sf"/>
</dbReference>
<dbReference type="PANTHER" id="PTHR45436">
    <property type="entry name" value="SENSOR HISTIDINE KINASE YKOH"/>
    <property type="match status" value="1"/>
</dbReference>
<dbReference type="PROSITE" id="PS50109">
    <property type="entry name" value="HIS_KIN"/>
    <property type="match status" value="1"/>
</dbReference>
<dbReference type="SUPFAM" id="SSF47384">
    <property type="entry name" value="Homodimeric domain of signal transducing histidine kinase"/>
    <property type="match status" value="1"/>
</dbReference>
<evidence type="ECO:0000313" key="14">
    <source>
        <dbReference type="EMBL" id="RMX06843.1"/>
    </source>
</evidence>
<gene>
    <name evidence="14" type="ORF">D8I35_10150</name>
</gene>
<dbReference type="InterPro" id="IPR003661">
    <property type="entry name" value="HisK_dim/P_dom"/>
</dbReference>
<keyword evidence="8 11" id="KW-1133">Transmembrane helix</keyword>
<dbReference type="InterPro" id="IPR005467">
    <property type="entry name" value="His_kinase_dom"/>
</dbReference>
<dbReference type="SMART" id="SM00304">
    <property type="entry name" value="HAMP"/>
    <property type="match status" value="1"/>
</dbReference>
<reference evidence="14 15" key="1">
    <citation type="submission" date="2018-10" db="EMBL/GenBank/DDBJ databases">
        <title>Draft genome of Cortibacter populi DSM10536.</title>
        <authorList>
            <person name="Bernier A.-M."/>
            <person name="Bernard K."/>
        </authorList>
    </citation>
    <scope>NUCLEOTIDE SEQUENCE [LARGE SCALE GENOMIC DNA]</scope>
    <source>
        <strain evidence="14 15">DSM 105136</strain>
    </source>
</reference>
<evidence type="ECO:0000256" key="9">
    <source>
        <dbReference type="ARBA" id="ARBA00023012"/>
    </source>
</evidence>
<dbReference type="InterPro" id="IPR004358">
    <property type="entry name" value="Sig_transdc_His_kin-like_C"/>
</dbReference>
<keyword evidence="9" id="KW-0902">Two-component regulatory system</keyword>
<evidence type="ECO:0000256" key="3">
    <source>
        <dbReference type="ARBA" id="ARBA00012438"/>
    </source>
</evidence>
<dbReference type="EMBL" id="RDQO01000002">
    <property type="protein sequence ID" value="RMX06843.1"/>
    <property type="molecule type" value="Genomic_DNA"/>
</dbReference>
<dbReference type="InterPro" id="IPR003594">
    <property type="entry name" value="HATPase_dom"/>
</dbReference>
<keyword evidence="15" id="KW-1185">Reference proteome</keyword>
<dbReference type="Proteomes" id="UP000278006">
    <property type="component" value="Unassembled WGS sequence"/>
</dbReference>
<dbReference type="PRINTS" id="PR00344">
    <property type="entry name" value="BCTRLSENSOR"/>
</dbReference>
<evidence type="ECO:0000256" key="4">
    <source>
        <dbReference type="ARBA" id="ARBA00022553"/>
    </source>
</evidence>
<feature type="transmembrane region" description="Helical" evidence="11">
    <location>
        <begin position="54"/>
        <end position="80"/>
    </location>
</feature>